<dbReference type="GO" id="GO:0003824">
    <property type="term" value="F:catalytic activity"/>
    <property type="evidence" value="ECO:0007669"/>
    <property type="project" value="InterPro"/>
</dbReference>
<keyword evidence="6" id="KW-0411">Iron-sulfur</keyword>
<keyword evidence="3" id="KW-0949">S-adenosyl-L-methionine</keyword>
<dbReference type="Proteomes" id="UP000183461">
    <property type="component" value="Unassembled WGS sequence"/>
</dbReference>
<evidence type="ECO:0000256" key="4">
    <source>
        <dbReference type="ARBA" id="ARBA00022723"/>
    </source>
</evidence>
<dbReference type="AlphaFoldDB" id="A0A1K1MNR4"/>
<dbReference type="SFLD" id="SFLDG01067">
    <property type="entry name" value="SPASM/twitch_domain_containing"/>
    <property type="match status" value="1"/>
</dbReference>
<name>A0A1K1MNR4_RUMFL</name>
<keyword evidence="5" id="KW-0408">Iron</keyword>
<accession>A0A1K1MNR4</accession>
<gene>
    <name evidence="8" type="ORF">SAMN02910280_1377</name>
</gene>
<reference evidence="9" key="1">
    <citation type="submission" date="2016-11" db="EMBL/GenBank/DDBJ databases">
        <authorList>
            <person name="Varghese N."/>
            <person name="Submissions S."/>
        </authorList>
    </citation>
    <scope>NUCLEOTIDE SEQUENCE [LARGE SCALE GENOMIC DNA]</scope>
    <source>
        <strain evidence="9">YL228</strain>
    </source>
</reference>
<evidence type="ECO:0000256" key="1">
    <source>
        <dbReference type="ARBA" id="ARBA00001966"/>
    </source>
</evidence>
<dbReference type="PANTHER" id="PTHR43787">
    <property type="entry name" value="FEMO COFACTOR BIOSYNTHESIS PROTEIN NIFB-RELATED"/>
    <property type="match status" value="1"/>
</dbReference>
<protein>
    <submittedName>
        <fullName evidence="8">Radical SAM additional 4Fe4S-binding SPASM domain-containing protein</fullName>
    </submittedName>
</protein>
<dbReference type="InterPro" id="IPR007197">
    <property type="entry name" value="rSAM"/>
</dbReference>
<keyword evidence="4" id="KW-0479">Metal-binding</keyword>
<dbReference type="GO" id="GO:0051539">
    <property type="term" value="F:4 iron, 4 sulfur cluster binding"/>
    <property type="evidence" value="ECO:0007669"/>
    <property type="project" value="UniProtKB-KW"/>
</dbReference>
<comment type="cofactor">
    <cofactor evidence="1">
        <name>[4Fe-4S] cluster</name>
        <dbReference type="ChEBI" id="CHEBI:49883"/>
    </cofactor>
</comment>
<evidence type="ECO:0000256" key="6">
    <source>
        <dbReference type="ARBA" id="ARBA00023014"/>
    </source>
</evidence>
<dbReference type="PROSITE" id="PS51918">
    <property type="entry name" value="RADICAL_SAM"/>
    <property type="match status" value="1"/>
</dbReference>
<keyword evidence="2" id="KW-0004">4Fe-4S</keyword>
<evidence type="ECO:0000256" key="5">
    <source>
        <dbReference type="ARBA" id="ARBA00023004"/>
    </source>
</evidence>
<dbReference type="EMBL" id="FPIP01000002">
    <property type="protein sequence ID" value="SFW24812.1"/>
    <property type="molecule type" value="Genomic_DNA"/>
</dbReference>
<dbReference type="InterPro" id="IPR058240">
    <property type="entry name" value="rSAM_sf"/>
</dbReference>
<dbReference type="CDD" id="cd01335">
    <property type="entry name" value="Radical_SAM"/>
    <property type="match status" value="1"/>
</dbReference>
<dbReference type="SFLD" id="SFLDS00029">
    <property type="entry name" value="Radical_SAM"/>
    <property type="match status" value="1"/>
</dbReference>
<dbReference type="SUPFAM" id="SSF102114">
    <property type="entry name" value="Radical SAM enzymes"/>
    <property type="match status" value="1"/>
</dbReference>
<evidence type="ECO:0000313" key="9">
    <source>
        <dbReference type="Proteomes" id="UP000183461"/>
    </source>
</evidence>
<evidence type="ECO:0000256" key="3">
    <source>
        <dbReference type="ARBA" id="ARBA00022691"/>
    </source>
</evidence>
<proteinExistence type="predicted"/>
<organism evidence="8 9">
    <name type="scientific">Ruminococcus flavefaciens</name>
    <dbReference type="NCBI Taxonomy" id="1265"/>
    <lineage>
        <taxon>Bacteria</taxon>
        <taxon>Bacillati</taxon>
        <taxon>Bacillota</taxon>
        <taxon>Clostridia</taxon>
        <taxon>Eubacteriales</taxon>
        <taxon>Oscillospiraceae</taxon>
        <taxon>Ruminococcus</taxon>
    </lineage>
</organism>
<dbReference type="RefSeq" id="WP_072299717.1">
    <property type="nucleotide sequence ID" value="NZ_FPIP01000002.1"/>
</dbReference>
<dbReference type="PANTHER" id="PTHR43787:SF3">
    <property type="entry name" value="ARYLSULFATASE REGULATORY PROTEIN"/>
    <property type="match status" value="1"/>
</dbReference>
<dbReference type="Gene3D" id="3.20.20.70">
    <property type="entry name" value="Aldolase class I"/>
    <property type="match status" value="1"/>
</dbReference>
<evidence type="ECO:0000256" key="2">
    <source>
        <dbReference type="ARBA" id="ARBA00022485"/>
    </source>
</evidence>
<evidence type="ECO:0000313" key="8">
    <source>
        <dbReference type="EMBL" id="SFW24812.1"/>
    </source>
</evidence>
<dbReference type="UniPathway" id="UPA00782"/>
<dbReference type="InterPro" id="IPR013785">
    <property type="entry name" value="Aldolase_TIM"/>
</dbReference>
<dbReference type="GO" id="GO:0046872">
    <property type="term" value="F:metal ion binding"/>
    <property type="evidence" value="ECO:0007669"/>
    <property type="project" value="UniProtKB-KW"/>
</dbReference>
<feature type="domain" description="Radical SAM core" evidence="7">
    <location>
        <begin position="114"/>
        <end position="333"/>
    </location>
</feature>
<dbReference type="Pfam" id="PF04055">
    <property type="entry name" value="Radical_SAM"/>
    <property type="match status" value="1"/>
</dbReference>
<evidence type="ECO:0000259" key="7">
    <source>
        <dbReference type="PROSITE" id="PS51918"/>
    </source>
</evidence>
<sequence>MKIIKNGDSRVINIINKKKLNIETNYRLSLYTYLYAENGILLIYNTLTFEVMELTEREWNSVQQIKDLSIGYDFIVSNRLEQLVMSRYIVETDYDEIKHYQETVFLLKTMAGQKKGISSYVILPTTGCNARCVYCYEEGYAVKTMTIETADRLVDFICETRYNDTVKLRWFGGEPLANAGIIRYICNALRERGVSYESSMVTNASLLTKELAHEANELWNLKKVQVSLDGAKEDYTSRKNYYNPEKHNYDVVMKAIHYLADEGIKISLRVNVDFDNIERIPDFLHKIKVEFGDMKNISLYIAPLFQEQHGERCIELYKRIFELTEFQNQLDIPKSSKGEHNAVRLRMNFCMADSIGKCVVITPDGVFNNCEHLPEAQTWGNIFDGVTDKAKFDELSSASKVDEKCAKCPFLPECTPFLKNGCPGWFEKCYEYHCLKTEHAMHNLLKGVNTETEDDDEEI</sequence>